<keyword evidence="3" id="KW-1185">Reference proteome</keyword>
<dbReference type="Proteomes" id="UP001066276">
    <property type="component" value="Chromosome 11"/>
</dbReference>
<dbReference type="AlphaFoldDB" id="A0AAV7LKU5"/>
<proteinExistence type="predicted"/>
<sequence>MVIRNRSRREDSVPGIELAGSGAITGSISGSPHPLVAVINQLEINELACVSEGGDKTVETALGHGRATKEDGRLSPELRAAAIPRRLRGLRGSQNNHSNPRRSSSTITEPPIREGTACHRDPVGWQSVLEEMAYMEGRVASPQLCNRPF</sequence>
<organism evidence="2 3">
    <name type="scientific">Pleurodeles waltl</name>
    <name type="common">Iberian ribbed newt</name>
    <dbReference type="NCBI Taxonomy" id="8319"/>
    <lineage>
        <taxon>Eukaryota</taxon>
        <taxon>Metazoa</taxon>
        <taxon>Chordata</taxon>
        <taxon>Craniata</taxon>
        <taxon>Vertebrata</taxon>
        <taxon>Euteleostomi</taxon>
        <taxon>Amphibia</taxon>
        <taxon>Batrachia</taxon>
        <taxon>Caudata</taxon>
        <taxon>Salamandroidea</taxon>
        <taxon>Salamandridae</taxon>
        <taxon>Pleurodelinae</taxon>
        <taxon>Pleurodeles</taxon>
    </lineage>
</organism>
<evidence type="ECO:0000313" key="2">
    <source>
        <dbReference type="EMBL" id="KAJ1092096.1"/>
    </source>
</evidence>
<evidence type="ECO:0000313" key="3">
    <source>
        <dbReference type="Proteomes" id="UP001066276"/>
    </source>
</evidence>
<feature type="compositionally biased region" description="Polar residues" evidence="1">
    <location>
        <begin position="92"/>
        <end position="108"/>
    </location>
</feature>
<evidence type="ECO:0000256" key="1">
    <source>
        <dbReference type="SAM" id="MobiDB-lite"/>
    </source>
</evidence>
<dbReference type="EMBL" id="JANPWB010000015">
    <property type="protein sequence ID" value="KAJ1092096.1"/>
    <property type="molecule type" value="Genomic_DNA"/>
</dbReference>
<comment type="caution">
    <text evidence="2">The sequence shown here is derived from an EMBL/GenBank/DDBJ whole genome shotgun (WGS) entry which is preliminary data.</text>
</comment>
<reference evidence="2" key="1">
    <citation type="journal article" date="2022" name="bioRxiv">
        <title>Sequencing and chromosome-scale assembly of the giantPleurodeles waltlgenome.</title>
        <authorList>
            <person name="Brown T."/>
            <person name="Elewa A."/>
            <person name="Iarovenko S."/>
            <person name="Subramanian E."/>
            <person name="Araus A.J."/>
            <person name="Petzold A."/>
            <person name="Susuki M."/>
            <person name="Suzuki K.-i.T."/>
            <person name="Hayashi T."/>
            <person name="Toyoda A."/>
            <person name="Oliveira C."/>
            <person name="Osipova E."/>
            <person name="Leigh N.D."/>
            <person name="Simon A."/>
            <person name="Yun M.H."/>
        </authorList>
    </citation>
    <scope>NUCLEOTIDE SEQUENCE</scope>
    <source>
        <strain evidence="2">20211129_DDA</strain>
        <tissue evidence="2">Liver</tissue>
    </source>
</reference>
<protein>
    <submittedName>
        <fullName evidence="2">Uncharacterized protein</fullName>
    </submittedName>
</protein>
<feature type="region of interest" description="Disordered" evidence="1">
    <location>
        <begin position="85"/>
        <end position="119"/>
    </location>
</feature>
<name>A0AAV7LKU5_PLEWA</name>
<accession>A0AAV7LKU5</accession>
<gene>
    <name evidence="2" type="ORF">NDU88_005210</name>
</gene>